<evidence type="ECO:0000256" key="2">
    <source>
        <dbReference type="SAM" id="MobiDB-lite"/>
    </source>
</evidence>
<feature type="region of interest" description="Disordered" evidence="2">
    <location>
        <begin position="1419"/>
        <end position="1439"/>
    </location>
</feature>
<dbReference type="Pfam" id="PF13385">
    <property type="entry name" value="Laminin_G_3"/>
    <property type="match status" value="1"/>
</dbReference>
<dbReference type="InterPro" id="IPR006530">
    <property type="entry name" value="YD"/>
</dbReference>
<feature type="region of interest" description="Disordered" evidence="2">
    <location>
        <begin position="91"/>
        <end position="115"/>
    </location>
</feature>
<dbReference type="PANTHER" id="PTHR32305">
    <property type="match status" value="1"/>
</dbReference>
<dbReference type="PROSITE" id="PS50818">
    <property type="entry name" value="INTEIN_C_TER"/>
    <property type="match status" value="1"/>
</dbReference>
<dbReference type="SUPFAM" id="SSF49899">
    <property type="entry name" value="Concanavalin A-like lectins/glucanases"/>
    <property type="match status" value="1"/>
</dbReference>
<feature type="compositionally biased region" description="Basic and acidic residues" evidence="2">
    <location>
        <begin position="1419"/>
        <end position="1433"/>
    </location>
</feature>
<evidence type="ECO:0000259" key="3">
    <source>
        <dbReference type="SMART" id="SM00306"/>
    </source>
</evidence>
<evidence type="ECO:0000313" key="4">
    <source>
        <dbReference type="EMBL" id="PVE13392.1"/>
    </source>
</evidence>
<evidence type="ECO:0000313" key="5">
    <source>
        <dbReference type="Proteomes" id="UP000245992"/>
    </source>
</evidence>
<sequence length="3272" mass="346333">MYRRHVRKFLMARLCRTGWVKLIALAAIGFVAVGTLAVAGVGFPLFPEPLPGAKGPGQRWGSAEGRDHLVADGTNRTTGQSLRAKYPLRAPSVRKPDEGRNTASVATPPAPAVTGFDRATSKEIVSERAAHSRTYANADGTETTELSTTPLHYRDSAGGWRPVDPALVATDGGWAGAAGSVGVRLAGRADADRLAAVTFPSGESFAYGLDGAANARGSAEATTEDGAADSRVSYREVLPETDLWLDSRAGGVKETLVLRSTDAPTSFDFPLTLTGLTAKPGTAQNGTAGTGGEGSVVLTDDRGRTKAVIPAGFMEDANGAVSHAVRYELIARDGGQALRVSADRDWLTDPARAFPVRVDPSVDTTAASRSMYVTENGAVAGTNELHVGKGTAGSTASYLGFPGLDTELKNHKIFGAQLQVVNYDAASCKPRSVSVHPVTQSWTTATGGSYPGPSVGGSLASKSFAYGHIAVGSSKSGCPAAGELFDLGKGGRDLVQRWVDGSQPNYGLSLRASATDPLGFKKFTGDTTANPPKLFVTHSPYNATYSFPKPVPDPPVLQNQAGKVKVTVTNKGAETWTAGGYYLAYRAYDSKGKLVTQQRAADVTGQVAHGGRITFDATIKALPPGTYMLDFTMVRTGGKVFTDEQVPPGRLVLQVFDIAPVVKEQFPPNGYQAQTLTPQLWAAGVDVDAPPGSALQYKFEICESDKDGKPTACTTSAYQPGSAYPVPAGRLKWGTTYLWRGFVKDASNEVPTAQVALVAAVPQPEITSRLAEAQGKEFDPNVGNFTTAAIDASVAGVGPDLTLVRTYNSLDPRRDAAFGAGWSTRYDMRLTPDDDGTGNVVIRYPDGQDVRFGKNADGTFAPPPGRFAKLTADAAAGTYKLQDKSGTVYDFSSSGLLVKVTDPFSAAVTYTYSGGKISTAVNARTGRSLTFTWTGAHVTKVATNAVDGAALSWSYTYTGDRLDTVCDPAAGCTRYGYGAGSHYRSTVLDSRPESYWRLGEAEGAAANSAVEVNLGKDRGTYTDVTLGADGGITGDPGTAGTFNGTTSRVDLPSGTLKKSRDAAVEVWFKTIASGLGGPLVGYQNKAWGTAPTSGAPLLYVGTDGKLRGQFWTGTAAPITDITKNVNDGKWHHAVLSVSGSTQNLYLDGKLSGTLTGAQLTQNDLTYNQIGAARPVTPASWPGWGTTAAKSFAGTIDDVAVYHRPLGAAAVANHYREGGRAADLLTSTTLPSGRTATEVQYDTSRDRVEEYTDRNGGTWKIGTPAVFGNDKDLRRTVEVHDPMDAPYFYEYDGLTSRMLRYGEPMALGAREPATPSSSGPPEPPGEICTKPDPGDPAFCTNPPGDGGSEPDFIRHPADGVAIRTFGYDDKGFQTAITSENGDTVALGYDDRGNVVRRTTCRAKDDCQTAYTTYPVATGDFDLRADQPSETRDGRSTGVTDNRYRTQYQYNDKGALLSQTAPDGGVVRHTYTTGAEPAVDGGNTATGLPLTTTDPLGKVTRYRYFKSGDLAQLTEPSGQITKYTYDALGRKLTETTVSDAQPAGVTTTFTYDKLSRVATVTDPAASNAVTLGKHQQKTATSYDADGNVVRTEVSDLLGGDATRVMTFALDDRGRPETVTDAEGSETTYTYDVFGNKTSMVDANGNHFDYLYTARNMMAETRLRDWEDDGGDDDYTVLESFAYDMGGRVARNTDSMGRTVAYEYFGDDLVKSVTLKDFHNPDGTKRDLVVEANTYDGAGNVLTETAANGKLVTQYTYDAVGRTKSTVSDPSGAARRTTLTYDLAGNVKTSASGGLASNVPWPVSVNPETVSYQYDDAGNAIQETVENGTESRTTKYGYDQRGLTISRTDPGGRTTEYTYDELGRPLSTKAPEVRTESGGGAPVTTRPLTYTGYDTFGAATESVDALGRINRSTYDRLGRLVTTTAPGYTAPGSTTPVTPTVTNAYDALGNVKESTDPLGRVTRYEYDRQNRLMVRDEPTGSGSGDDRARWSYTYTRTGEVLSVTDPNGARAETTYDDMDRPVTTTRIERSPQPGSFTTRNDYDDAGNVVKQTAPGGGATQFVYDALGQLTRLTDAAGVVTQFGYDIAGREVRRTDGKGRTSSKLYDGLGQLVRDADLDATNSELRKVGYGYDLAGNLISATDAQGRSTTYAYDALDRLTSQTEPVSDTKSITTSFGYDALGNRTRYTDGRGNNTVYTVNTLGLPESVIEPSTARDPSPADRTWTTAYDASGRAVKVTAPGGVTREREYDKAGNLIRESGAGAEAATAEKRYGYDAAGRLTKASSPKGDNGYEYNDRGLLLKAEGPSGDASYTYNSDGLLTGRTDAAGTATFTYARQQLASSKDPLTGVQQSYGYDGAGAVERVDYGAGQSRAYTYDDLGRLDTDTVKSSGGAALASTDYDYDTNDQLTGKTTTGTAKAGENTYGYDQAGRLTSWTADGATTEYGWDDSGNRVKNGAKSATFDERNRLLTDGDYTYDYSPRGTLASRTSSGLTEEFTFDAFDRMTKAGESGTAYTYDALNRVAARNGTDFTYAGFAPDPVKDNSATYGRGAADELLSVAEGGPAQLSVSDRHGDVVGGMSATDGAKTSLDSSTAYDPFGATIGTAGASDEAGSAGFQGDWTDPETDQVNMGARWYDPGTGTFDSRDAYTYASGASILANRYTYGAGSPVNYTDPDGNWPSCGWCKKAWNKVKNSKPVKFAVKTAKKVWSGVVYTVRHPLSALKIATKALGRAASWVYEKSGLKTAVSYAASAARWVGSKVSAAASSTGEWARQKAAEAQRQYRAAREAVTRKAKSVAAYVAKHNPIPDIVAAAKPLMAVAHAIVTANPNLPAIIVSATRDVIADVAKVTNAIRDAAVEQIGIVVESVSAAVDYAIDVAPAVWDGVKAVGNVVGEVTGFNDIKNCVTKGDMEACAWAVATVGGLALGGVGAGAVRAAKAGRMGMKAMKYADDIAKAADRIGDAAETVETAVSCVQLAADLTGNSFVSGTEVVMADGTRKPIEDVEAGDKVTATDPTTGKTSPREVTETIEGKGLKRLVKLTVDTDGAKGDATDTITATEGHSFWVPDLKKWQKAGELKPGQWLRTGNGSWVQVESVQAWTQQATVHNLSVDRAHTFYVAAGPSAALVHNCAAGKGTRGLQGKFQPTVSVHRAQGNWDMDGRIADATALRYEAARVATGKAKSRTYTAAVHRDTGDIAVGCSGNGSCAEPNILDATGWGADDVIFTRAIRREDVGDGLGKVLQEKEICTVCQGNYSPDNFVSGVLYDPKGPWMIGGAR</sequence>
<proteinExistence type="predicted"/>
<dbReference type="EMBL" id="AZSP01000030">
    <property type="protein sequence ID" value="PVE13392.1"/>
    <property type="molecule type" value="Genomic_DNA"/>
</dbReference>
<dbReference type="Pfam" id="PF07591">
    <property type="entry name" value="PT-HINT"/>
    <property type="match status" value="1"/>
</dbReference>
<dbReference type="Gene3D" id="2.60.120.200">
    <property type="match status" value="1"/>
</dbReference>
<dbReference type="InterPro" id="IPR013320">
    <property type="entry name" value="ConA-like_dom_sf"/>
</dbReference>
<dbReference type="NCBIfam" id="TIGR01643">
    <property type="entry name" value="YD_repeat_2x"/>
    <property type="match status" value="9"/>
</dbReference>
<dbReference type="STRING" id="1440053.GCA_000718095_01922"/>
<dbReference type="PANTHER" id="PTHR32305:SF15">
    <property type="entry name" value="PROTEIN RHSA-RELATED"/>
    <property type="match status" value="1"/>
</dbReference>
<dbReference type="InterPro" id="IPR036844">
    <property type="entry name" value="Hint_dom_sf"/>
</dbReference>
<dbReference type="Gene3D" id="2.180.10.10">
    <property type="entry name" value="RHS repeat-associated core"/>
    <property type="match status" value="5"/>
</dbReference>
<dbReference type="Proteomes" id="UP000245992">
    <property type="component" value="Unassembled WGS sequence"/>
</dbReference>
<dbReference type="InterPro" id="IPR045351">
    <property type="entry name" value="DUF6531"/>
</dbReference>
<gene>
    <name evidence="4" type="ORF">Y717_18735</name>
</gene>
<dbReference type="NCBIfam" id="TIGR03696">
    <property type="entry name" value="Rhs_assc_core"/>
    <property type="match status" value="1"/>
</dbReference>
<dbReference type="CDD" id="cd00081">
    <property type="entry name" value="Hint"/>
    <property type="match status" value="1"/>
</dbReference>
<dbReference type="NCBIfam" id="NF033679">
    <property type="entry name" value="DNRLRE_dom"/>
    <property type="match status" value="1"/>
</dbReference>
<protein>
    <recommendedName>
        <fullName evidence="3">Hint domain-containing protein</fullName>
    </recommendedName>
</protein>
<feature type="domain" description="Hint" evidence="3">
    <location>
        <begin position="2977"/>
        <end position="3082"/>
    </location>
</feature>
<comment type="caution">
    <text evidence="4">The sequence shown here is derived from an EMBL/GenBank/DDBJ whole genome shotgun (WGS) entry which is preliminary data.</text>
</comment>
<keyword evidence="5" id="KW-1185">Reference proteome</keyword>
<dbReference type="Pfam" id="PF05593">
    <property type="entry name" value="RHS_repeat"/>
    <property type="match status" value="4"/>
</dbReference>
<dbReference type="SMART" id="SM00306">
    <property type="entry name" value="HintN"/>
    <property type="match status" value="1"/>
</dbReference>
<organism evidence="4 5">
    <name type="scientific">Streptomyces scopuliridis RB72</name>
    <dbReference type="NCBI Taxonomy" id="1440053"/>
    <lineage>
        <taxon>Bacteria</taxon>
        <taxon>Bacillati</taxon>
        <taxon>Actinomycetota</taxon>
        <taxon>Actinomycetes</taxon>
        <taxon>Kitasatosporales</taxon>
        <taxon>Streptomycetaceae</taxon>
        <taxon>Streptomyces</taxon>
    </lineage>
</organism>
<dbReference type="InterPro" id="IPR022385">
    <property type="entry name" value="Rhs_assc_core"/>
</dbReference>
<dbReference type="GO" id="GO:0005975">
    <property type="term" value="P:carbohydrate metabolic process"/>
    <property type="evidence" value="ECO:0007669"/>
    <property type="project" value="UniProtKB-ARBA"/>
</dbReference>
<accession>A0A2T7TE36</accession>
<dbReference type="InterPro" id="IPR050708">
    <property type="entry name" value="T6SS_VgrG/RHS"/>
</dbReference>
<dbReference type="Gene3D" id="2.60.40.10">
    <property type="entry name" value="Immunoglobulins"/>
    <property type="match status" value="1"/>
</dbReference>
<reference evidence="4 5" key="1">
    <citation type="submission" date="2013-12" db="EMBL/GenBank/DDBJ databases">
        <title>Annotated genome of Streptomyces scopuliridis.</title>
        <authorList>
            <person name="Olson J.B."/>
        </authorList>
    </citation>
    <scope>NUCLEOTIDE SEQUENCE [LARGE SCALE GENOMIC DNA]</scope>
    <source>
        <strain evidence="4 5">RB72</strain>
    </source>
</reference>
<dbReference type="InterPro" id="IPR031325">
    <property type="entry name" value="RHS_repeat"/>
</dbReference>
<dbReference type="Pfam" id="PF20148">
    <property type="entry name" value="DUF6531"/>
    <property type="match status" value="1"/>
</dbReference>
<dbReference type="InterPro" id="IPR003587">
    <property type="entry name" value="Hint_dom_N"/>
</dbReference>
<dbReference type="Pfam" id="PF25023">
    <property type="entry name" value="TEN_YD-shell"/>
    <property type="match status" value="3"/>
</dbReference>
<keyword evidence="1" id="KW-0677">Repeat</keyword>
<dbReference type="Gene3D" id="2.170.16.10">
    <property type="entry name" value="Hedgehog/Intein (Hint) domain"/>
    <property type="match status" value="1"/>
</dbReference>
<name>A0A2T7TE36_9ACTN</name>
<dbReference type="InterPro" id="IPR056823">
    <property type="entry name" value="TEN-like_YD-shell"/>
</dbReference>
<dbReference type="SUPFAM" id="SSF51294">
    <property type="entry name" value="Hedgehog/intein (Hint) domain"/>
    <property type="match status" value="1"/>
</dbReference>
<dbReference type="InterPro" id="IPR030934">
    <property type="entry name" value="Intein_C"/>
</dbReference>
<feature type="region of interest" description="Disordered" evidence="2">
    <location>
        <begin position="1307"/>
        <end position="1353"/>
    </location>
</feature>
<evidence type="ECO:0000256" key="1">
    <source>
        <dbReference type="ARBA" id="ARBA00022737"/>
    </source>
</evidence>
<dbReference type="InterPro" id="IPR013783">
    <property type="entry name" value="Ig-like_fold"/>
</dbReference>